<gene>
    <name evidence="1" type="ORF">EXZ61_07155</name>
</gene>
<reference evidence="2" key="2">
    <citation type="journal article" date="2020" name="Int. J. Syst. Evol. Microbiol.">
        <title>Genomic insights into a novel species Rhodoferax aquaticus sp. nov., isolated from freshwater.</title>
        <authorList>
            <person name="Li T."/>
            <person name="Zhuo Y."/>
            <person name="Jin C.Z."/>
            <person name="Wu X."/>
            <person name="Ko S.R."/>
            <person name="Jin F.J."/>
            <person name="Ahn C.Y."/>
            <person name="Oh H.M."/>
            <person name="Lee H.G."/>
            <person name="Jin L."/>
        </authorList>
    </citation>
    <scope>NUCLEOTIDE SEQUENCE [LARGE SCALE GENOMIC DNA]</scope>
    <source>
        <strain evidence="2">Gr-4</strain>
    </source>
</reference>
<accession>A0A515EVX1</accession>
<proteinExistence type="predicted"/>
<evidence type="ECO:0000313" key="2">
    <source>
        <dbReference type="Proteomes" id="UP000317365"/>
    </source>
</evidence>
<dbReference type="AlphaFoldDB" id="A0A515EVX1"/>
<protein>
    <submittedName>
        <fullName evidence="1">ABC transporter substrate-binding protein</fullName>
    </submittedName>
</protein>
<dbReference type="Gene3D" id="3.40.190.10">
    <property type="entry name" value="Periplasmic binding protein-like II"/>
    <property type="match status" value="2"/>
</dbReference>
<dbReference type="KEGG" id="rhg:EXZ61_07155"/>
<keyword evidence="2" id="KW-1185">Reference proteome</keyword>
<name>A0A515EVX1_9BURK</name>
<dbReference type="Proteomes" id="UP000317365">
    <property type="component" value="Chromosome"/>
</dbReference>
<evidence type="ECO:0000313" key="1">
    <source>
        <dbReference type="EMBL" id="QDL56713.1"/>
    </source>
</evidence>
<sequence>MAFGDRIPPFCFPETNSGIELEVIGEALALRGHVLKPAYFPFARVPLSFKTKRVDAAMTDGGEDLRPYGALYGDTAVVYDNVLIALASRKLHIKTPADLQGLSVIAFQGAVKRYPEWLGPVAAAGKYFEQNDQAIQVRTLDLGRYDLVLSDRTIFKYFTRQHKLETGKDLQVVEEHTFTTVDPADYRPVFRDSKIRDDFNAGLKQLKSSGRYQQIYDKYLLK</sequence>
<reference evidence="2" key="1">
    <citation type="submission" date="2019-02" db="EMBL/GenBank/DDBJ databases">
        <title>Complete genome sequence of Rhodoferax sp. Gr-4.</title>
        <authorList>
            <person name="Jin L."/>
        </authorList>
    </citation>
    <scope>NUCLEOTIDE SEQUENCE [LARGE SCALE GENOMIC DNA]</scope>
    <source>
        <strain evidence="2">Gr-4</strain>
    </source>
</reference>
<organism evidence="1 2">
    <name type="scientific">Rhodoferax aquaticus</name>
    <dbReference type="NCBI Taxonomy" id="2527691"/>
    <lineage>
        <taxon>Bacteria</taxon>
        <taxon>Pseudomonadati</taxon>
        <taxon>Pseudomonadota</taxon>
        <taxon>Betaproteobacteria</taxon>
        <taxon>Burkholderiales</taxon>
        <taxon>Comamonadaceae</taxon>
        <taxon>Rhodoferax</taxon>
    </lineage>
</organism>
<dbReference type="SUPFAM" id="SSF53850">
    <property type="entry name" value="Periplasmic binding protein-like II"/>
    <property type="match status" value="1"/>
</dbReference>
<dbReference type="EMBL" id="CP036282">
    <property type="protein sequence ID" value="QDL56713.1"/>
    <property type="molecule type" value="Genomic_DNA"/>
</dbReference>